<reference evidence="3" key="1">
    <citation type="journal article" date="2019" name="Int. J. Syst. Evol. Microbiol.">
        <title>The Global Catalogue of Microorganisms (GCM) 10K type strain sequencing project: providing services to taxonomists for standard genome sequencing and annotation.</title>
        <authorList>
            <consortium name="The Broad Institute Genomics Platform"/>
            <consortium name="The Broad Institute Genome Sequencing Center for Infectious Disease"/>
            <person name="Wu L."/>
            <person name="Ma J."/>
        </authorList>
    </citation>
    <scope>NUCLEOTIDE SEQUENCE [LARGE SCALE GENOMIC DNA]</scope>
    <source>
        <strain evidence="3">JCM 15921</strain>
    </source>
</reference>
<keyword evidence="1" id="KW-0732">Signal</keyword>
<feature type="signal peptide" evidence="1">
    <location>
        <begin position="1"/>
        <end position="31"/>
    </location>
</feature>
<dbReference type="Proteomes" id="UP001500102">
    <property type="component" value="Unassembled WGS sequence"/>
</dbReference>
<accession>A0ABP5KDR9</accession>
<evidence type="ECO:0000313" key="2">
    <source>
        <dbReference type="EMBL" id="GAA2130937.1"/>
    </source>
</evidence>
<sequence length="160" mass="17324">MFHAFRLSRLTKGIGTILSLTALIATGGAIAAAPAEAAAFTYSVYAPNKINSTTAEGWANLSRDCSGTYGCWSYMKIEKRELWGWSYRGGNWVNNNGWNSIRGELASGCGDYRTTVDSYNDVAGGYGAGVNIGPVGFSSNGTRIYRYRTTWSSGTNRLCR</sequence>
<evidence type="ECO:0008006" key="4">
    <source>
        <dbReference type="Google" id="ProtNLM"/>
    </source>
</evidence>
<dbReference type="RefSeq" id="WP_344363316.1">
    <property type="nucleotide sequence ID" value="NZ_BAAAQB010000014.1"/>
</dbReference>
<proteinExistence type="predicted"/>
<evidence type="ECO:0000313" key="3">
    <source>
        <dbReference type="Proteomes" id="UP001500102"/>
    </source>
</evidence>
<organism evidence="2 3">
    <name type="scientific">Arthrobacter humicola</name>
    <dbReference type="NCBI Taxonomy" id="409291"/>
    <lineage>
        <taxon>Bacteria</taxon>
        <taxon>Bacillati</taxon>
        <taxon>Actinomycetota</taxon>
        <taxon>Actinomycetes</taxon>
        <taxon>Micrococcales</taxon>
        <taxon>Micrococcaceae</taxon>
        <taxon>Arthrobacter</taxon>
    </lineage>
</organism>
<evidence type="ECO:0000256" key="1">
    <source>
        <dbReference type="SAM" id="SignalP"/>
    </source>
</evidence>
<keyword evidence="3" id="KW-1185">Reference proteome</keyword>
<name>A0ABP5KDR9_9MICC</name>
<comment type="caution">
    <text evidence="2">The sequence shown here is derived from an EMBL/GenBank/DDBJ whole genome shotgun (WGS) entry which is preliminary data.</text>
</comment>
<gene>
    <name evidence="2" type="ORF">GCM10009825_12250</name>
</gene>
<dbReference type="EMBL" id="BAAAQB010000014">
    <property type="protein sequence ID" value="GAA2130937.1"/>
    <property type="molecule type" value="Genomic_DNA"/>
</dbReference>
<feature type="chain" id="PRO_5046886121" description="Peptidase inhibitor family I36" evidence="1">
    <location>
        <begin position="32"/>
        <end position="160"/>
    </location>
</feature>
<protein>
    <recommendedName>
        <fullName evidence="4">Peptidase inhibitor family I36</fullName>
    </recommendedName>
</protein>